<accession>A0A9X3E9B7</accession>
<sequence>MLRFLAITLLCFLAPFLVYAGWRQLAPGQVLRRDDWSYPVLSRLSAAGVVLVLIAVLGLVHFSGGSVGTTYHPAEFRDGKLVPGGFD</sequence>
<dbReference type="Proteomes" id="UP001144805">
    <property type="component" value="Unassembled WGS sequence"/>
</dbReference>
<name>A0A9X3E9B7_9HYPH</name>
<feature type="transmembrane region" description="Helical" evidence="1">
    <location>
        <begin position="44"/>
        <end position="62"/>
    </location>
</feature>
<keyword evidence="1" id="KW-0812">Transmembrane</keyword>
<keyword evidence="1" id="KW-0472">Membrane</keyword>
<dbReference type="AlphaFoldDB" id="A0A9X3E9B7"/>
<reference evidence="2" key="1">
    <citation type="submission" date="2022-11" db="EMBL/GenBank/DDBJ databases">
        <title>Biodiversity and phylogenetic relationships of bacteria.</title>
        <authorList>
            <person name="Machado R.A.R."/>
            <person name="Bhat A."/>
            <person name="Loulou A."/>
            <person name="Kallel S."/>
        </authorList>
    </citation>
    <scope>NUCLEOTIDE SEQUENCE</scope>
    <source>
        <strain evidence="2">K-TC2</strain>
    </source>
</reference>
<dbReference type="InterPro" id="IPR046093">
    <property type="entry name" value="DUF6111"/>
</dbReference>
<evidence type="ECO:0000313" key="2">
    <source>
        <dbReference type="EMBL" id="MCX5571828.1"/>
    </source>
</evidence>
<protein>
    <submittedName>
        <fullName evidence="2">DUF6111 family protein</fullName>
    </submittedName>
</protein>
<evidence type="ECO:0000313" key="3">
    <source>
        <dbReference type="Proteomes" id="UP001144805"/>
    </source>
</evidence>
<dbReference type="EMBL" id="JAPKNK010000012">
    <property type="protein sequence ID" value="MCX5571828.1"/>
    <property type="molecule type" value="Genomic_DNA"/>
</dbReference>
<gene>
    <name evidence="2" type="ORF">OSH07_21695</name>
</gene>
<proteinExistence type="predicted"/>
<evidence type="ECO:0000256" key="1">
    <source>
        <dbReference type="SAM" id="Phobius"/>
    </source>
</evidence>
<comment type="caution">
    <text evidence="2">The sequence shown here is derived from an EMBL/GenBank/DDBJ whole genome shotgun (WGS) entry which is preliminary data.</text>
</comment>
<dbReference type="Pfam" id="PF19606">
    <property type="entry name" value="DUF6111"/>
    <property type="match status" value="1"/>
</dbReference>
<organism evidence="2 3">
    <name type="scientific">Kaistia nematophila</name>
    <dbReference type="NCBI Taxonomy" id="2994654"/>
    <lineage>
        <taxon>Bacteria</taxon>
        <taxon>Pseudomonadati</taxon>
        <taxon>Pseudomonadota</taxon>
        <taxon>Alphaproteobacteria</taxon>
        <taxon>Hyphomicrobiales</taxon>
        <taxon>Kaistiaceae</taxon>
        <taxon>Kaistia</taxon>
    </lineage>
</organism>
<keyword evidence="3" id="KW-1185">Reference proteome</keyword>
<keyword evidence="1" id="KW-1133">Transmembrane helix</keyword>
<dbReference type="RefSeq" id="WP_266340788.1">
    <property type="nucleotide sequence ID" value="NZ_JAPKNK010000012.1"/>
</dbReference>